<feature type="domain" description="NmrA-like" evidence="1">
    <location>
        <begin position="7"/>
        <end position="275"/>
    </location>
</feature>
<organism evidence="2 3">
    <name type="scientific">Oidiodendron maius (strain Zn)</name>
    <dbReference type="NCBI Taxonomy" id="913774"/>
    <lineage>
        <taxon>Eukaryota</taxon>
        <taxon>Fungi</taxon>
        <taxon>Dikarya</taxon>
        <taxon>Ascomycota</taxon>
        <taxon>Pezizomycotina</taxon>
        <taxon>Leotiomycetes</taxon>
        <taxon>Leotiomycetes incertae sedis</taxon>
        <taxon>Myxotrichaceae</taxon>
        <taxon>Oidiodendron</taxon>
    </lineage>
</organism>
<dbReference type="PANTHER" id="PTHR43162:SF1">
    <property type="entry name" value="PRESTALK A DIFFERENTIATION PROTEIN A"/>
    <property type="match status" value="1"/>
</dbReference>
<dbReference type="HOGENOM" id="CLU_007383_10_0_1"/>
<dbReference type="Gene3D" id="3.40.50.720">
    <property type="entry name" value="NAD(P)-binding Rossmann-like Domain"/>
    <property type="match status" value="1"/>
</dbReference>
<dbReference type="InParanoid" id="A0A0C3DXN6"/>
<sequence>MAPIKSIIFGPTGRVGSAAARSAKHYGSQVVLAMRNTQKSIPGLSPEQEREGGYERIEADLTKPDTVQAAVNKTSAKRAFIYVDFTSSDYMKSTITALKLAGIEFVVLLSSWSVKGDAKAIQPGNFLAWTHAQIEINLSEAFGQHGFVAVRPAWFASNALWYKNQIPNGEVKLAFPEPKVDWVSPEDIGELSGAFLTRGSQCLDSTDEANAVYVPGPEQLSQRNAIGIIAKAVGKNIKVTQVGEQEGQEVFVKTTGLPERLVKQLLLQQKTTDKEGPWLFVDPHYETALGNIKKFLAREPMRFHEWVEENKQEFVI</sequence>
<dbReference type="InterPro" id="IPR051604">
    <property type="entry name" value="Ergot_Alk_Oxidoreductase"/>
</dbReference>
<evidence type="ECO:0000259" key="1">
    <source>
        <dbReference type="Pfam" id="PF05368"/>
    </source>
</evidence>
<dbReference type="InterPro" id="IPR036291">
    <property type="entry name" value="NAD(P)-bd_dom_sf"/>
</dbReference>
<gene>
    <name evidence="2" type="ORF">OIDMADRAFT_21818</name>
</gene>
<proteinExistence type="predicted"/>
<dbReference type="Pfam" id="PF05368">
    <property type="entry name" value="NmrA"/>
    <property type="match status" value="1"/>
</dbReference>
<dbReference type="SUPFAM" id="SSF51735">
    <property type="entry name" value="NAD(P)-binding Rossmann-fold domains"/>
    <property type="match status" value="1"/>
</dbReference>
<name>A0A0C3DXN6_OIDMZ</name>
<evidence type="ECO:0000313" key="3">
    <source>
        <dbReference type="Proteomes" id="UP000054321"/>
    </source>
</evidence>
<protein>
    <recommendedName>
        <fullName evidence="1">NmrA-like domain-containing protein</fullName>
    </recommendedName>
</protein>
<dbReference type="PANTHER" id="PTHR43162">
    <property type="match status" value="1"/>
</dbReference>
<accession>A0A0C3DXN6</accession>
<dbReference type="Proteomes" id="UP000054321">
    <property type="component" value="Unassembled WGS sequence"/>
</dbReference>
<dbReference type="InterPro" id="IPR008030">
    <property type="entry name" value="NmrA-like"/>
</dbReference>
<dbReference type="STRING" id="913774.A0A0C3DXN6"/>
<keyword evidence="3" id="KW-1185">Reference proteome</keyword>
<dbReference type="OrthoDB" id="419598at2759"/>
<dbReference type="EMBL" id="KN832870">
    <property type="protein sequence ID" value="KIN06878.1"/>
    <property type="molecule type" value="Genomic_DNA"/>
</dbReference>
<reference evidence="3" key="2">
    <citation type="submission" date="2015-01" db="EMBL/GenBank/DDBJ databases">
        <title>Evolutionary Origins and Diversification of the Mycorrhizal Mutualists.</title>
        <authorList>
            <consortium name="DOE Joint Genome Institute"/>
            <consortium name="Mycorrhizal Genomics Consortium"/>
            <person name="Kohler A."/>
            <person name="Kuo A."/>
            <person name="Nagy L.G."/>
            <person name="Floudas D."/>
            <person name="Copeland A."/>
            <person name="Barry K.W."/>
            <person name="Cichocki N."/>
            <person name="Veneault-Fourrey C."/>
            <person name="LaButti K."/>
            <person name="Lindquist E.A."/>
            <person name="Lipzen A."/>
            <person name="Lundell T."/>
            <person name="Morin E."/>
            <person name="Murat C."/>
            <person name="Riley R."/>
            <person name="Ohm R."/>
            <person name="Sun H."/>
            <person name="Tunlid A."/>
            <person name="Henrissat B."/>
            <person name="Grigoriev I.V."/>
            <person name="Hibbett D.S."/>
            <person name="Martin F."/>
        </authorList>
    </citation>
    <scope>NUCLEOTIDE SEQUENCE [LARGE SCALE GENOMIC DNA]</scope>
    <source>
        <strain evidence="3">Zn</strain>
    </source>
</reference>
<evidence type="ECO:0000313" key="2">
    <source>
        <dbReference type="EMBL" id="KIN06878.1"/>
    </source>
</evidence>
<dbReference type="AlphaFoldDB" id="A0A0C3DXN6"/>
<reference evidence="2 3" key="1">
    <citation type="submission" date="2014-04" db="EMBL/GenBank/DDBJ databases">
        <authorList>
            <consortium name="DOE Joint Genome Institute"/>
            <person name="Kuo A."/>
            <person name="Martino E."/>
            <person name="Perotto S."/>
            <person name="Kohler A."/>
            <person name="Nagy L.G."/>
            <person name="Floudas D."/>
            <person name="Copeland A."/>
            <person name="Barry K.W."/>
            <person name="Cichocki N."/>
            <person name="Veneault-Fourrey C."/>
            <person name="LaButti K."/>
            <person name="Lindquist E.A."/>
            <person name="Lipzen A."/>
            <person name="Lundell T."/>
            <person name="Morin E."/>
            <person name="Murat C."/>
            <person name="Sun H."/>
            <person name="Tunlid A."/>
            <person name="Henrissat B."/>
            <person name="Grigoriev I.V."/>
            <person name="Hibbett D.S."/>
            <person name="Martin F."/>
            <person name="Nordberg H.P."/>
            <person name="Cantor M.N."/>
            <person name="Hua S.X."/>
        </authorList>
    </citation>
    <scope>NUCLEOTIDE SEQUENCE [LARGE SCALE GENOMIC DNA]</scope>
    <source>
        <strain evidence="2 3">Zn</strain>
    </source>
</reference>